<feature type="transmembrane region" description="Helical" evidence="1">
    <location>
        <begin position="7"/>
        <end position="34"/>
    </location>
</feature>
<dbReference type="PANTHER" id="PTHR31133:SF9">
    <property type="entry name" value="TRANSMEMBRANE PROTEIN"/>
    <property type="match status" value="1"/>
</dbReference>
<dbReference type="InterPro" id="IPR040229">
    <property type="entry name" value="At3g27390-like"/>
</dbReference>
<accession>A0A5B7AZN3</accession>
<dbReference type="PANTHER" id="PTHR31133">
    <property type="entry name" value="MEMBRANE PROTEIN"/>
    <property type="match status" value="1"/>
</dbReference>
<keyword evidence="1" id="KW-0812">Transmembrane</keyword>
<name>A0A5B7AZN3_DAVIN</name>
<reference evidence="2" key="1">
    <citation type="submission" date="2019-08" db="EMBL/GenBank/DDBJ databases">
        <title>Reference gene set and small RNA set construction with multiple tissues from Davidia involucrata Baill.</title>
        <authorList>
            <person name="Yang H."/>
            <person name="Zhou C."/>
            <person name="Li G."/>
            <person name="Wang J."/>
            <person name="Gao P."/>
            <person name="Wang M."/>
            <person name="Wang R."/>
            <person name="Zhao Y."/>
        </authorList>
    </citation>
    <scope>NUCLEOTIDE SEQUENCE</scope>
    <source>
        <tissue evidence="2">Mixed with DoveR01_LX</tissue>
    </source>
</reference>
<feature type="transmembrane region" description="Helical" evidence="1">
    <location>
        <begin position="40"/>
        <end position="67"/>
    </location>
</feature>
<evidence type="ECO:0000313" key="2">
    <source>
        <dbReference type="EMBL" id="MPA61635.1"/>
    </source>
</evidence>
<dbReference type="EMBL" id="GHES01031076">
    <property type="protein sequence ID" value="MPA61635.1"/>
    <property type="molecule type" value="Transcribed_RNA"/>
</dbReference>
<keyword evidence="1" id="KW-0472">Membrane</keyword>
<feature type="transmembrane region" description="Helical" evidence="1">
    <location>
        <begin position="182"/>
        <end position="209"/>
    </location>
</feature>
<protein>
    <submittedName>
        <fullName evidence="2">Uncharacterized protein</fullName>
    </submittedName>
</protein>
<sequence>MGDSTGFLTYVCYFIFFLLVFVFLFVLGIIKGVIFSPFVFLVIAFGDIGVVIGLWPCHLVWSIYCIARTKKFDPYMKCILILTAPIPIALWTVVGIVGSVIMGIGYGFVWPVMETFRAISKEGVSIPMKLIKCFTDGTWSNVWGACTIVRDFADFSFHSYFSVMDGLLESEGEKPVELKVTQIPGCILCAILGVLVDVPFITLIVLYKAPILLFKGWHRLVQDLIGREGPFLETLCVPFAGLLILLWPVVVLVATFTGFVSSFFFGCYAAVVAYQESSTKRGLLYAVASVSLFDEYTNDFLYLREGSCFLSVPYNKLCSCGQPDLDTVRE</sequence>
<gene>
    <name evidence="2" type="ORF">Din_031076</name>
</gene>
<organism evidence="2">
    <name type="scientific">Davidia involucrata</name>
    <name type="common">Dove tree</name>
    <dbReference type="NCBI Taxonomy" id="16924"/>
    <lineage>
        <taxon>Eukaryota</taxon>
        <taxon>Viridiplantae</taxon>
        <taxon>Streptophyta</taxon>
        <taxon>Embryophyta</taxon>
        <taxon>Tracheophyta</taxon>
        <taxon>Spermatophyta</taxon>
        <taxon>Magnoliopsida</taxon>
        <taxon>eudicotyledons</taxon>
        <taxon>Gunneridae</taxon>
        <taxon>Pentapetalae</taxon>
        <taxon>asterids</taxon>
        <taxon>Cornales</taxon>
        <taxon>Nyssaceae</taxon>
        <taxon>Davidia</taxon>
    </lineage>
</organism>
<feature type="transmembrane region" description="Helical" evidence="1">
    <location>
        <begin position="79"/>
        <end position="108"/>
    </location>
</feature>
<dbReference type="AlphaFoldDB" id="A0A5B7AZN3"/>
<evidence type="ECO:0000256" key="1">
    <source>
        <dbReference type="SAM" id="Phobius"/>
    </source>
</evidence>
<keyword evidence="1" id="KW-1133">Transmembrane helix</keyword>
<proteinExistence type="predicted"/>